<comment type="caution">
    <text evidence="1">The sequence shown here is derived from an EMBL/GenBank/DDBJ whole genome shotgun (WGS) entry which is preliminary data.</text>
</comment>
<feature type="non-terminal residue" evidence="1">
    <location>
        <position position="170"/>
    </location>
</feature>
<dbReference type="Proteomes" id="UP001194468">
    <property type="component" value="Unassembled WGS sequence"/>
</dbReference>
<dbReference type="EMBL" id="WHUW01000052">
    <property type="protein sequence ID" value="KAF8431224.1"/>
    <property type="molecule type" value="Genomic_DNA"/>
</dbReference>
<keyword evidence="2" id="KW-1185">Reference proteome</keyword>
<evidence type="ECO:0000313" key="2">
    <source>
        <dbReference type="Proteomes" id="UP001194468"/>
    </source>
</evidence>
<gene>
    <name evidence="1" type="ORF">L210DRAFT_3561057</name>
</gene>
<accession>A0AAD4G9Y8</accession>
<dbReference type="AlphaFoldDB" id="A0AAD4G9Y8"/>
<proteinExistence type="predicted"/>
<protein>
    <submittedName>
        <fullName evidence="1">Uncharacterized protein</fullName>
    </submittedName>
</protein>
<sequence length="170" mass="19105">MIICSSRFARMVKRLPFIRLFHQVRCFLNLERHPLISSNYLLICYPICSAASPHLFLPHRHPLTTVHQQADTHHLEDLIFLNFPLFSISQVDFGYAASQVGRTVWSSMQSLGGMGYNAAAEYARLNLVLVWGPASFRDERGGSWAQGRTCCACLPTLTNVGITRVVVGVR</sequence>
<reference evidence="1" key="1">
    <citation type="submission" date="2019-10" db="EMBL/GenBank/DDBJ databases">
        <authorList>
            <consortium name="DOE Joint Genome Institute"/>
            <person name="Kuo A."/>
            <person name="Miyauchi S."/>
            <person name="Kiss E."/>
            <person name="Drula E."/>
            <person name="Kohler A."/>
            <person name="Sanchez-Garcia M."/>
            <person name="Andreopoulos B."/>
            <person name="Barry K.W."/>
            <person name="Bonito G."/>
            <person name="Buee M."/>
            <person name="Carver A."/>
            <person name="Chen C."/>
            <person name="Cichocki N."/>
            <person name="Clum A."/>
            <person name="Culley D."/>
            <person name="Crous P.W."/>
            <person name="Fauchery L."/>
            <person name="Girlanda M."/>
            <person name="Hayes R."/>
            <person name="Keri Z."/>
            <person name="LaButti K."/>
            <person name="Lipzen A."/>
            <person name="Lombard V."/>
            <person name="Magnuson J."/>
            <person name="Maillard F."/>
            <person name="Morin E."/>
            <person name="Murat C."/>
            <person name="Nolan M."/>
            <person name="Ohm R."/>
            <person name="Pangilinan J."/>
            <person name="Pereira M."/>
            <person name="Perotto S."/>
            <person name="Peter M."/>
            <person name="Riley R."/>
            <person name="Sitrit Y."/>
            <person name="Stielow B."/>
            <person name="Szollosi G."/>
            <person name="Zifcakova L."/>
            <person name="Stursova M."/>
            <person name="Spatafora J.W."/>
            <person name="Tedersoo L."/>
            <person name="Vaario L.-M."/>
            <person name="Yamada A."/>
            <person name="Yan M."/>
            <person name="Wang P."/>
            <person name="Xu J."/>
            <person name="Bruns T."/>
            <person name="Baldrian P."/>
            <person name="Vilgalys R."/>
            <person name="Henrissat B."/>
            <person name="Grigoriev I.V."/>
            <person name="Hibbett D."/>
            <person name="Nagy L.G."/>
            <person name="Martin F.M."/>
        </authorList>
    </citation>
    <scope>NUCLEOTIDE SEQUENCE</scope>
    <source>
        <strain evidence="1">BED1</strain>
    </source>
</reference>
<reference evidence="1" key="2">
    <citation type="journal article" date="2020" name="Nat. Commun.">
        <title>Large-scale genome sequencing of mycorrhizal fungi provides insights into the early evolution of symbiotic traits.</title>
        <authorList>
            <person name="Miyauchi S."/>
            <person name="Kiss E."/>
            <person name="Kuo A."/>
            <person name="Drula E."/>
            <person name="Kohler A."/>
            <person name="Sanchez-Garcia M."/>
            <person name="Morin E."/>
            <person name="Andreopoulos B."/>
            <person name="Barry K.W."/>
            <person name="Bonito G."/>
            <person name="Buee M."/>
            <person name="Carver A."/>
            <person name="Chen C."/>
            <person name="Cichocki N."/>
            <person name="Clum A."/>
            <person name="Culley D."/>
            <person name="Crous P.W."/>
            <person name="Fauchery L."/>
            <person name="Girlanda M."/>
            <person name="Hayes R.D."/>
            <person name="Keri Z."/>
            <person name="LaButti K."/>
            <person name="Lipzen A."/>
            <person name="Lombard V."/>
            <person name="Magnuson J."/>
            <person name="Maillard F."/>
            <person name="Murat C."/>
            <person name="Nolan M."/>
            <person name="Ohm R.A."/>
            <person name="Pangilinan J."/>
            <person name="Pereira M.F."/>
            <person name="Perotto S."/>
            <person name="Peter M."/>
            <person name="Pfister S."/>
            <person name="Riley R."/>
            <person name="Sitrit Y."/>
            <person name="Stielow J.B."/>
            <person name="Szollosi G."/>
            <person name="Zifcakova L."/>
            <person name="Stursova M."/>
            <person name="Spatafora J.W."/>
            <person name="Tedersoo L."/>
            <person name="Vaario L.M."/>
            <person name="Yamada A."/>
            <person name="Yan M."/>
            <person name="Wang P."/>
            <person name="Xu J."/>
            <person name="Bruns T."/>
            <person name="Baldrian P."/>
            <person name="Vilgalys R."/>
            <person name="Dunand C."/>
            <person name="Henrissat B."/>
            <person name="Grigoriev I.V."/>
            <person name="Hibbett D."/>
            <person name="Nagy L.G."/>
            <person name="Martin F.M."/>
        </authorList>
    </citation>
    <scope>NUCLEOTIDE SEQUENCE</scope>
    <source>
        <strain evidence="1">BED1</strain>
    </source>
</reference>
<organism evidence="1 2">
    <name type="scientific">Boletus edulis BED1</name>
    <dbReference type="NCBI Taxonomy" id="1328754"/>
    <lineage>
        <taxon>Eukaryota</taxon>
        <taxon>Fungi</taxon>
        <taxon>Dikarya</taxon>
        <taxon>Basidiomycota</taxon>
        <taxon>Agaricomycotina</taxon>
        <taxon>Agaricomycetes</taxon>
        <taxon>Agaricomycetidae</taxon>
        <taxon>Boletales</taxon>
        <taxon>Boletineae</taxon>
        <taxon>Boletaceae</taxon>
        <taxon>Boletoideae</taxon>
        <taxon>Boletus</taxon>
    </lineage>
</organism>
<name>A0AAD4G9Y8_BOLED</name>
<evidence type="ECO:0000313" key="1">
    <source>
        <dbReference type="EMBL" id="KAF8431224.1"/>
    </source>
</evidence>